<dbReference type="AlphaFoldDB" id="A0A0A1ZAR7"/>
<comment type="caution">
    <text evidence="14">The sequence shown here is derived from an EMBL/GenBank/DDBJ whole genome shotgun (WGS) entry which is preliminary data.</text>
</comment>
<evidence type="ECO:0000256" key="3">
    <source>
        <dbReference type="ARBA" id="ARBA00011838"/>
    </source>
</evidence>
<dbReference type="STRING" id="59925.EU91_1719"/>
<keyword evidence="7 10" id="KW-0687">Ribonucleoprotein</keyword>
<evidence type="ECO:0000256" key="9">
    <source>
        <dbReference type="ARBA" id="ARBA00035207"/>
    </source>
</evidence>
<accession>A0A0A1ZAR7</accession>
<dbReference type="RefSeq" id="WP_032525071.1">
    <property type="nucleotide sequence ID" value="NZ_CP138934.1"/>
</dbReference>
<dbReference type="InterPro" id="IPR036394">
    <property type="entry name" value="Ribosomal_uL22_sf"/>
</dbReference>
<dbReference type="eggNOG" id="COG0091">
    <property type="taxonomic scope" value="Bacteria"/>
</dbReference>
<proteinExistence type="inferred from homology"/>
<dbReference type="Proteomes" id="UP000030598">
    <property type="component" value="Unassembled WGS sequence"/>
</dbReference>
<keyword evidence="4 10" id="KW-0699">rRNA-binding</keyword>
<evidence type="ECO:0000256" key="7">
    <source>
        <dbReference type="ARBA" id="ARBA00023274"/>
    </source>
</evidence>
<evidence type="ECO:0000313" key="15">
    <source>
        <dbReference type="Proteomes" id="UP000030598"/>
    </source>
</evidence>
<dbReference type="EMBL" id="JNAH01000008">
    <property type="protein sequence ID" value="KGF85616.1"/>
    <property type="molecule type" value="Genomic_DNA"/>
</dbReference>
<dbReference type="GO" id="GO:0022625">
    <property type="term" value="C:cytosolic large ribosomal subunit"/>
    <property type="evidence" value="ECO:0007669"/>
    <property type="project" value="TreeGrafter"/>
</dbReference>
<evidence type="ECO:0000256" key="2">
    <source>
        <dbReference type="ARBA" id="ARBA00009451"/>
    </source>
</evidence>
<evidence type="ECO:0000256" key="11">
    <source>
        <dbReference type="RuleBase" id="RU004005"/>
    </source>
</evidence>
<keyword evidence="5 10" id="KW-0694">RNA-binding</keyword>
<evidence type="ECO:0000256" key="13">
    <source>
        <dbReference type="RuleBase" id="RU004008"/>
    </source>
</evidence>
<evidence type="ECO:0000256" key="6">
    <source>
        <dbReference type="ARBA" id="ARBA00022980"/>
    </source>
</evidence>
<organism evidence="14 15">
    <name type="scientific">Prochlorococcus marinus str. GP2</name>
    <dbReference type="NCBI Taxonomy" id="59925"/>
    <lineage>
        <taxon>Bacteria</taxon>
        <taxon>Bacillati</taxon>
        <taxon>Cyanobacteriota</taxon>
        <taxon>Cyanophyceae</taxon>
        <taxon>Synechococcales</taxon>
        <taxon>Prochlorococcaceae</taxon>
        <taxon>Prochlorococcus</taxon>
    </lineage>
</organism>
<dbReference type="InterPro" id="IPR005727">
    <property type="entry name" value="Ribosomal_uL22_bac/chlpt-type"/>
</dbReference>
<dbReference type="NCBIfam" id="TIGR01044">
    <property type="entry name" value="rplV_bact"/>
    <property type="match status" value="1"/>
</dbReference>
<dbReference type="InterPro" id="IPR001063">
    <property type="entry name" value="Ribosomal_uL22"/>
</dbReference>
<sequence length="128" mass="14191">MTKTPETTKTAIAHGNYVRGSASKVRRVLDQIRGRSYRDALIMLEFMPYRSTDPITKVLRSAVANAEHNLGMDPSTLVISSAWANSGPVMKRYRPRAQGRAFSIKKQTCHISISVESAPAKTNTEVQN</sequence>
<dbReference type="PROSITE" id="PS00464">
    <property type="entry name" value="RIBOSOMAL_L22"/>
    <property type="match status" value="1"/>
</dbReference>
<dbReference type="InterPro" id="IPR047867">
    <property type="entry name" value="Ribosomal_uL22_bac/org-type"/>
</dbReference>
<comment type="similarity">
    <text evidence="2 10 11">Belongs to the universal ribosomal protein uL22 family.</text>
</comment>
<keyword evidence="6 10" id="KW-0689">Ribosomal protein</keyword>
<dbReference type="SUPFAM" id="SSF54843">
    <property type="entry name" value="Ribosomal protein L22"/>
    <property type="match status" value="1"/>
</dbReference>
<evidence type="ECO:0000313" key="14">
    <source>
        <dbReference type="EMBL" id="KGF85616.1"/>
    </source>
</evidence>
<dbReference type="PANTHER" id="PTHR13501:SF8">
    <property type="entry name" value="LARGE RIBOSOMAL SUBUNIT PROTEIN UL22M"/>
    <property type="match status" value="1"/>
</dbReference>
<comment type="function">
    <text evidence="10 13">This protein binds specifically to 23S rRNA; its binding is stimulated by other ribosomal proteins, e.g., L4, L17, and L20. It is important during the early stages of 50S assembly. It makes multiple contacts with different domains of the 23S rRNA in the assembled 50S subunit and ribosome.</text>
</comment>
<evidence type="ECO:0000256" key="4">
    <source>
        <dbReference type="ARBA" id="ARBA00022730"/>
    </source>
</evidence>
<dbReference type="HAMAP" id="MF_01331_B">
    <property type="entry name" value="Ribosomal_uL22_B"/>
    <property type="match status" value="1"/>
</dbReference>
<evidence type="ECO:0000256" key="1">
    <source>
        <dbReference type="ARBA" id="ARBA00003478"/>
    </source>
</evidence>
<reference evidence="15" key="1">
    <citation type="journal article" date="2014" name="Sci. Data">
        <title>Genomes of diverse isolates of the marine cyanobacterium Prochlorococcus.</title>
        <authorList>
            <person name="Biller S."/>
            <person name="Berube P."/>
            <person name="Thompson J."/>
            <person name="Kelly L."/>
            <person name="Roggensack S."/>
            <person name="Awad L."/>
            <person name="Roache-Johnson K."/>
            <person name="Ding H."/>
            <person name="Giovannoni S.J."/>
            <person name="Moore L.R."/>
            <person name="Chisholm S.W."/>
        </authorList>
    </citation>
    <scope>NUCLEOTIDE SEQUENCE [LARGE SCALE GENOMIC DNA]</scope>
    <source>
        <strain evidence="15">GP2</strain>
    </source>
</reference>
<evidence type="ECO:0000256" key="5">
    <source>
        <dbReference type="ARBA" id="ARBA00022884"/>
    </source>
</evidence>
<dbReference type="GO" id="GO:0003735">
    <property type="term" value="F:structural constituent of ribosome"/>
    <property type="evidence" value="ECO:0007669"/>
    <property type="project" value="InterPro"/>
</dbReference>
<dbReference type="Gene3D" id="3.90.470.10">
    <property type="entry name" value="Ribosomal protein L22/L17"/>
    <property type="match status" value="1"/>
</dbReference>
<dbReference type="PANTHER" id="PTHR13501">
    <property type="entry name" value="CHLOROPLAST 50S RIBOSOMAL PROTEIN L22-RELATED"/>
    <property type="match status" value="1"/>
</dbReference>
<gene>
    <name evidence="10" type="primary">rplV</name>
    <name evidence="10" type="synonym">rpl22</name>
    <name evidence="14" type="ORF">EU91_1719</name>
</gene>
<comment type="subunit">
    <text evidence="3 10 12">Part of the 50S ribosomal subunit.</text>
</comment>
<dbReference type="GO" id="GO:0006412">
    <property type="term" value="P:translation"/>
    <property type="evidence" value="ECO:0007669"/>
    <property type="project" value="UniProtKB-UniRule"/>
</dbReference>
<dbReference type="InterPro" id="IPR018260">
    <property type="entry name" value="Ribosomal_uL22_CS"/>
</dbReference>
<evidence type="ECO:0000256" key="8">
    <source>
        <dbReference type="ARBA" id="ARBA00025084"/>
    </source>
</evidence>
<evidence type="ECO:0000256" key="12">
    <source>
        <dbReference type="RuleBase" id="RU004006"/>
    </source>
</evidence>
<evidence type="ECO:0000256" key="10">
    <source>
        <dbReference type="HAMAP-Rule" id="MF_01331"/>
    </source>
</evidence>
<dbReference type="CDD" id="cd00336">
    <property type="entry name" value="Ribosomal_L22"/>
    <property type="match status" value="1"/>
</dbReference>
<dbReference type="OrthoDB" id="9805969at2"/>
<dbReference type="Pfam" id="PF00237">
    <property type="entry name" value="Ribosomal_L22"/>
    <property type="match status" value="1"/>
</dbReference>
<dbReference type="GO" id="GO:0019843">
    <property type="term" value="F:rRNA binding"/>
    <property type="evidence" value="ECO:0007669"/>
    <property type="project" value="UniProtKB-UniRule"/>
</dbReference>
<comment type="function">
    <text evidence="8">This protein binds specifically to 23S rRNA; its binding is stimulated by other ribosomal proteins, e.g. L4, L17, and L20. It is important during the early stages of 50S assembly. It makes multiple contacts with different domains of the 23S rRNA in the assembled 50S subunit and ribosome.</text>
</comment>
<protein>
    <recommendedName>
        <fullName evidence="9 10">Large ribosomal subunit protein uL22</fullName>
    </recommendedName>
</protein>
<comment type="function">
    <text evidence="1 10">The globular domain of the protein is located near the polypeptide exit tunnel on the outside of the subunit, while an extended beta-hairpin is found that lines the wall of the exit tunnel in the center of the 70S ribosome.</text>
</comment>
<name>A0A0A1ZAR7_PROMR</name>